<feature type="repeat" description="ANK" evidence="3">
    <location>
        <begin position="202"/>
        <end position="234"/>
    </location>
</feature>
<feature type="repeat" description="ANK" evidence="3">
    <location>
        <begin position="275"/>
        <end position="307"/>
    </location>
</feature>
<dbReference type="InterPro" id="IPR002110">
    <property type="entry name" value="Ankyrin_rpt"/>
</dbReference>
<dbReference type="AlphaFoldDB" id="A0A2S2DGZ3"/>
<dbReference type="SUPFAM" id="SSF48403">
    <property type="entry name" value="Ankyrin repeat"/>
    <property type="match status" value="1"/>
</dbReference>
<keyword evidence="2 3" id="KW-0040">ANK repeat</keyword>
<dbReference type="Pfam" id="PF00023">
    <property type="entry name" value="Ank"/>
    <property type="match status" value="1"/>
</dbReference>
<dbReference type="EMBL" id="CP029343">
    <property type="protein sequence ID" value="AWL04618.1"/>
    <property type="molecule type" value="Genomic_DNA"/>
</dbReference>
<dbReference type="Pfam" id="PF12796">
    <property type="entry name" value="Ank_2"/>
    <property type="match status" value="2"/>
</dbReference>
<protein>
    <submittedName>
        <fullName evidence="4">Uncharacterized protein</fullName>
    </submittedName>
</protein>
<dbReference type="PROSITE" id="PS50088">
    <property type="entry name" value="ANK_REPEAT"/>
    <property type="match status" value="4"/>
</dbReference>
<dbReference type="KEGG" id="mtim:DIR46_09320"/>
<reference evidence="4 5" key="1">
    <citation type="submission" date="2018-05" db="EMBL/GenBank/DDBJ databases">
        <title>Complete genome sequence of Massilia oculi sp. nov. CCUG 43427T (=DSM 26321T), the type strain of M. oculi, and comparison with genome sequences of other Massilia strains.</title>
        <authorList>
            <person name="Zhu B."/>
        </authorList>
    </citation>
    <scope>NUCLEOTIDE SEQUENCE [LARGE SCALE GENOMIC DNA]</scope>
    <source>
        <strain evidence="4 5">CCUG 43427</strain>
    </source>
</reference>
<evidence type="ECO:0000256" key="3">
    <source>
        <dbReference type="PROSITE-ProRule" id="PRU00023"/>
    </source>
</evidence>
<name>A0A2S2DGZ3_9BURK</name>
<evidence type="ECO:0000313" key="5">
    <source>
        <dbReference type="Proteomes" id="UP000245820"/>
    </source>
</evidence>
<dbReference type="InterPro" id="IPR036770">
    <property type="entry name" value="Ankyrin_rpt-contain_sf"/>
</dbReference>
<keyword evidence="1" id="KW-0677">Repeat</keyword>
<dbReference type="OrthoDB" id="671583at2"/>
<gene>
    <name evidence="4" type="ORF">DIR46_09320</name>
</gene>
<organism evidence="4 5">
    <name type="scientific">Massilia oculi</name>
    <dbReference type="NCBI Taxonomy" id="945844"/>
    <lineage>
        <taxon>Bacteria</taxon>
        <taxon>Pseudomonadati</taxon>
        <taxon>Pseudomonadota</taxon>
        <taxon>Betaproteobacteria</taxon>
        <taxon>Burkholderiales</taxon>
        <taxon>Oxalobacteraceae</taxon>
        <taxon>Telluria group</taxon>
        <taxon>Massilia</taxon>
    </lineage>
</organism>
<evidence type="ECO:0000313" key="4">
    <source>
        <dbReference type="EMBL" id="AWL04618.1"/>
    </source>
</evidence>
<dbReference type="Pfam" id="PF13637">
    <property type="entry name" value="Ank_4"/>
    <property type="match status" value="1"/>
</dbReference>
<dbReference type="PANTHER" id="PTHR24171">
    <property type="entry name" value="ANKYRIN REPEAT DOMAIN-CONTAINING PROTEIN 39-RELATED"/>
    <property type="match status" value="1"/>
</dbReference>
<dbReference type="SMART" id="SM00248">
    <property type="entry name" value="ANK"/>
    <property type="match status" value="7"/>
</dbReference>
<dbReference type="PANTHER" id="PTHR24171:SF9">
    <property type="entry name" value="ANKYRIN REPEAT DOMAIN-CONTAINING PROTEIN 39"/>
    <property type="match status" value="1"/>
</dbReference>
<evidence type="ECO:0000256" key="1">
    <source>
        <dbReference type="ARBA" id="ARBA00022737"/>
    </source>
</evidence>
<feature type="repeat" description="ANK" evidence="3">
    <location>
        <begin position="31"/>
        <end position="63"/>
    </location>
</feature>
<dbReference type="Gene3D" id="1.25.40.20">
    <property type="entry name" value="Ankyrin repeat-containing domain"/>
    <property type="match status" value="2"/>
</dbReference>
<dbReference type="Proteomes" id="UP000245820">
    <property type="component" value="Chromosome"/>
</dbReference>
<accession>A0A2S2DGZ3</accession>
<dbReference type="RefSeq" id="WP_109344994.1">
    <property type="nucleotide sequence ID" value="NZ_CP029343.1"/>
</dbReference>
<feature type="repeat" description="ANK" evidence="3">
    <location>
        <begin position="65"/>
        <end position="97"/>
    </location>
</feature>
<sequence>MNICTAIRSGSIDSVRVLVGRGADVSRRGPDGFTPLMIAAGLGQSQIVELLLTAGADVHTLDPRMGATALHKAAQSGNPDVAALLLAHGAFIDLQSPSIGHTALMDAVLHKHAGVVGLLLDCGARTTPRGHAGRNALELAREDGLDTIAGLIEAREARDAARTRDQALMTAVTQGDLAAVERLIALGHPLDQRAPAIGGPDEDCTPLGMAARMGHAQIARRLLDAGADARVTCGPMKATVVHEAAYFGHADVVRVLTRPCAGGHVAAIDAQGDYNGLSALHDAVWHGHADAARALVEAGARRDLVSHAGLTPHALALLYGYHAIADLLAADGPYDSSHG</sequence>
<dbReference type="PRINTS" id="PR01415">
    <property type="entry name" value="ANKYRIN"/>
</dbReference>
<dbReference type="PROSITE" id="PS50297">
    <property type="entry name" value="ANK_REP_REGION"/>
    <property type="match status" value="4"/>
</dbReference>
<evidence type="ECO:0000256" key="2">
    <source>
        <dbReference type="ARBA" id="ARBA00023043"/>
    </source>
</evidence>
<proteinExistence type="predicted"/>
<keyword evidence="5" id="KW-1185">Reference proteome</keyword>